<protein>
    <submittedName>
        <fullName evidence="2">Protein BPS1, chloroplastic-like</fullName>
    </submittedName>
</protein>
<dbReference type="Proteomes" id="UP000235220">
    <property type="component" value="Chromosome 6"/>
</dbReference>
<name>A0A2I4DT09_JUGRE</name>
<dbReference type="KEGG" id="jre:108983181"/>
<proteinExistence type="predicted"/>
<sequence>MVFHTGFPLCRGKSSSSSSMNINEPIKLFSSLISDIERLKTSLAGDSITLKWCSEAINLLRKMHSHFLLFFEKYHLPVLWDGTDILEEYMKATLDLLDLCNSLKSAISGMQRYRLIVEFAAGKLRNGGNISDATTKITEIERLVSESKKIYGVEKWKDMNLFKTEMPKTRSKDSTICFIYAIKSSMRLVGMLLFSALLYPISITMDKEVYRRVSPQLKSFSVSIGKLVGCFLKVLEGVKDKSMPILVENKVIEKAVLDIKAHVLKEKAVDQEKLINLLKQSSLVLKEGMEMFESVVDELFEEVVNGRNKVLAMVDVNY</sequence>
<dbReference type="STRING" id="51240.A0A2I4DT09"/>
<dbReference type="GeneID" id="108983181"/>
<accession>A0A2I4DT09</accession>
<dbReference type="OrthoDB" id="1917859at2759"/>
<dbReference type="PANTHER" id="PTHR31509">
    <property type="entry name" value="BPS1-LIKE PROTEIN"/>
    <property type="match status" value="1"/>
</dbReference>
<dbReference type="RefSeq" id="XP_018810282.2">
    <property type="nucleotide sequence ID" value="XM_018954737.2"/>
</dbReference>
<gene>
    <name evidence="2" type="primary">LOC108983181</name>
</gene>
<dbReference type="Gramene" id="Jr06_09410_p1">
    <property type="protein sequence ID" value="cds.Jr06_09410_p1"/>
    <property type="gene ID" value="Jr06_09410"/>
</dbReference>
<reference evidence="2" key="1">
    <citation type="submission" date="2025-08" db="UniProtKB">
        <authorList>
            <consortium name="RefSeq"/>
        </authorList>
    </citation>
    <scope>IDENTIFICATION</scope>
    <source>
        <tissue evidence="2">Leaves</tissue>
    </source>
</reference>
<evidence type="ECO:0000313" key="2">
    <source>
        <dbReference type="RefSeq" id="XP_018810282.2"/>
    </source>
</evidence>
<evidence type="ECO:0000313" key="1">
    <source>
        <dbReference type="Proteomes" id="UP000235220"/>
    </source>
</evidence>
<keyword evidence="1" id="KW-1185">Reference proteome</keyword>
<organism evidence="1 2">
    <name type="scientific">Juglans regia</name>
    <name type="common">English walnut</name>
    <dbReference type="NCBI Taxonomy" id="51240"/>
    <lineage>
        <taxon>Eukaryota</taxon>
        <taxon>Viridiplantae</taxon>
        <taxon>Streptophyta</taxon>
        <taxon>Embryophyta</taxon>
        <taxon>Tracheophyta</taxon>
        <taxon>Spermatophyta</taxon>
        <taxon>Magnoliopsida</taxon>
        <taxon>eudicotyledons</taxon>
        <taxon>Gunneridae</taxon>
        <taxon>Pentapetalae</taxon>
        <taxon>rosids</taxon>
        <taxon>fabids</taxon>
        <taxon>Fagales</taxon>
        <taxon>Juglandaceae</taxon>
        <taxon>Juglans</taxon>
    </lineage>
</organism>
<dbReference type="AlphaFoldDB" id="A0A2I4DT09"/>